<dbReference type="Proteomes" id="UP000501690">
    <property type="component" value="Linkage Group LG11"/>
</dbReference>
<protein>
    <recommendedName>
        <fullName evidence="9">Bidirectional sugar transporter SWEET</fullName>
    </recommendedName>
</protein>
<dbReference type="PANTHER" id="PTHR10791:SF28">
    <property type="entry name" value="BIDIRECTIONAL SUGAR TRANSPORTER SWEET3"/>
    <property type="match status" value="1"/>
</dbReference>
<dbReference type="GO" id="GO:0012505">
    <property type="term" value="C:endomembrane system"/>
    <property type="evidence" value="ECO:0007669"/>
    <property type="project" value="UniProtKB-SubCell"/>
</dbReference>
<comment type="similarity">
    <text evidence="2 9">Belongs to the SWEET sugar transporter family.</text>
</comment>
<evidence type="ECO:0000256" key="10">
    <source>
        <dbReference type="SAM" id="MobiDB-lite"/>
    </source>
</evidence>
<gene>
    <name evidence="11" type="ORF">DEO72_LG11g2642</name>
</gene>
<evidence type="ECO:0000256" key="4">
    <source>
        <dbReference type="ARBA" id="ARBA00022597"/>
    </source>
</evidence>
<evidence type="ECO:0000256" key="9">
    <source>
        <dbReference type="RuleBase" id="RU910715"/>
    </source>
</evidence>
<dbReference type="FunFam" id="1.20.1280.290:FF:000001">
    <property type="entry name" value="Bidirectional sugar transporter SWEET"/>
    <property type="match status" value="1"/>
</dbReference>
<evidence type="ECO:0000256" key="2">
    <source>
        <dbReference type="ARBA" id="ARBA00007809"/>
    </source>
</evidence>
<name>A0A4D6NP27_VIGUN</name>
<evidence type="ECO:0000256" key="5">
    <source>
        <dbReference type="ARBA" id="ARBA00022692"/>
    </source>
</evidence>
<comment type="function">
    <text evidence="9">Mediates both low-affinity uptake and efflux of sugar across the membrane.</text>
</comment>
<comment type="caution">
    <text evidence="9">Lacks conserved residue(s) required for the propagation of feature annotation.</text>
</comment>
<evidence type="ECO:0000256" key="1">
    <source>
        <dbReference type="ARBA" id="ARBA00004127"/>
    </source>
</evidence>
<evidence type="ECO:0000256" key="7">
    <source>
        <dbReference type="ARBA" id="ARBA00022989"/>
    </source>
</evidence>
<dbReference type="GO" id="GO:0051260">
    <property type="term" value="P:protein homooligomerization"/>
    <property type="evidence" value="ECO:0007669"/>
    <property type="project" value="UniProtKB-ARBA"/>
</dbReference>
<keyword evidence="7 9" id="KW-1133">Transmembrane helix</keyword>
<dbReference type="PANTHER" id="PTHR10791">
    <property type="entry name" value="RAG1-ACTIVATING PROTEIN 1"/>
    <property type="match status" value="1"/>
</dbReference>
<feature type="transmembrane region" description="Helical" evidence="9">
    <location>
        <begin position="6"/>
        <end position="28"/>
    </location>
</feature>
<dbReference type="InterPro" id="IPR004316">
    <property type="entry name" value="SWEET_rpt"/>
</dbReference>
<reference evidence="11 12" key="1">
    <citation type="submission" date="2019-04" db="EMBL/GenBank/DDBJ databases">
        <title>An improved genome assembly and genetic linkage map for asparagus bean, Vigna unguiculata ssp. sesquipedialis.</title>
        <authorList>
            <person name="Xia Q."/>
            <person name="Zhang R."/>
            <person name="Dong Y."/>
        </authorList>
    </citation>
    <scope>NUCLEOTIDE SEQUENCE [LARGE SCALE GENOMIC DNA]</scope>
    <source>
        <tissue evidence="11">Leaf</tissue>
    </source>
</reference>
<keyword evidence="6" id="KW-0677">Repeat</keyword>
<dbReference type="OrthoDB" id="409725at2759"/>
<accession>A0A4D6NP27</accession>
<dbReference type="GO" id="GO:0051119">
    <property type="term" value="F:sugar transmembrane transporter activity"/>
    <property type="evidence" value="ECO:0007669"/>
    <property type="project" value="InterPro"/>
</dbReference>
<dbReference type="GO" id="GO:0016020">
    <property type="term" value="C:membrane"/>
    <property type="evidence" value="ECO:0007669"/>
    <property type="project" value="InterPro"/>
</dbReference>
<evidence type="ECO:0000313" key="11">
    <source>
        <dbReference type="EMBL" id="QCE15630.1"/>
    </source>
</evidence>
<feature type="transmembrane region" description="Helical" evidence="9">
    <location>
        <begin position="164"/>
        <end position="186"/>
    </location>
</feature>
<comment type="subcellular location">
    <subcellularLocation>
        <location evidence="1">Endomembrane system</location>
        <topology evidence="1">Multi-pass membrane protein</topology>
    </subcellularLocation>
</comment>
<sequence>MAETIRLVVAVLGNAASMSVYAAPLVTFKRVITKKSTEEFSCIPYIIGLLNCLLYTWYGLPVVSCKWENFPLVTVNGIGIVLELSYVLIYFWFASNKGKVKVAMTAIPVVLIFCIIAAVSAFVFHDHRHRKLLVGSIGLVISVTLYGSPLVVMKKVIQTKSVEFMPLTLSVCSSISSSLWLIYGLLIRDIFVAGPNVLGLPLSILQLVLHCIYPKRSVVEEPSKEDQEKGNLEKVDMEMGKAETNVTSHMTQNS</sequence>
<dbReference type="Gene3D" id="1.20.1280.290">
    <property type="match status" value="2"/>
</dbReference>
<feature type="region of interest" description="Disordered" evidence="10">
    <location>
        <begin position="221"/>
        <end position="254"/>
    </location>
</feature>
<dbReference type="FunFam" id="1.20.1280.290:FF:000002">
    <property type="entry name" value="Bidirectional sugar transporter SWEET"/>
    <property type="match status" value="1"/>
</dbReference>
<keyword evidence="5 9" id="KW-0812">Transmembrane</keyword>
<keyword evidence="3 9" id="KW-0813">Transport</keyword>
<evidence type="ECO:0000313" key="12">
    <source>
        <dbReference type="Proteomes" id="UP000501690"/>
    </source>
</evidence>
<proteinExistence type="inferred from homology"/>
<feature type="transmembrane region" description="Helical" evidence="9">
    <location>
        <begin position="70"/>
        <end position="93"/>
    </location>
</feature>
<dbReference type="Pfam" id="PF03083">
    <property type="entry name" value="MtN3_slv"/>
    <property type="match status" value="2"/>
</dbReference>
<keyword evidence="12" id="KW-1185">Reference proteome</keyword>
<keyword evidence="8 9" id="KW-0472">Membrane</keyword>
<feature type="compositionally biased region" description="Polar residues" evidence="10">
    <location>
        <begin position="244"/>
        <end position="254"/>
    </location>
</feature>
<organism evidence="11 12">
    <name type="scientific">Vigna unguiculata</name>
    <name type="common">Cowpea</name>
    <dbReference type="NCBI Taxonomy" id="3917"/>
    <lineage>
        <taxon>Eukaryota</taxon>
        <taxon>Viridiplantae</taxon>
        <taxon>Streptophyta</taxon>
        <taxon>Embryophyta</taxon>
        <taxon>Tracheophyta</taxon>
        <taxon>Spermatophyta</taxon>
        <taxon>Magnoliopsida</taxon>
        <taxon>eudicotyledons</taxon>
        <taxon>Gunneridae</taxon>
        <taxon>Pentapetalae</taxon>
        <taxon>rosids</taxon>
        <taxon>fabids</taxon>
        <taxon>Fabales</taxon>
        <taxon>Fabaceae</taxon>
        <taxon>Papilionoideae</taxon>
        <taxon>50 kb inversion clade</taxon>
        <taxon>NPAAA clade</taxon>
        <taxon>indigoferoid/millettioid clade</taxon>
        <taxon>Phaseoleae</taxon>
        <taxon>Vigna</taxon>
    </lineage>
</organism>
<dbReference type="AlphaFoldDB" id="A0A4D6NP27"/>
<feature type="transmembrane region" description="Helical" evidence="9">
    <location>
        <begin position="131"/>
        <end position="152"/>
    </location>
</feature>
<evidence type="ECO:0000256" key="3">
    <source>
        <dbReference type="ARBA" id="ARBA00022448"/>
    </source>
</evidence>
<feature type="compositionally biased region" description="Basic and acidic residues" evidence="10">
    <location>
        <begin position="221"/>
        <end position="241"/>
    </location>
</feature>
<feature type="transmembrane region" description="Helical" evidence="9">
    <location>
        <begin position="40"/>
        <end position="58"/>
    </location>
</feature>
<feature type="transmembrane region" description="Helical" evidence="9">
    <location>
        <begin position="105"/>
        <end position="125"/>
    </location>
</feature>
<dbReference type="InterPro" id="IPR047664">
    <property type="entry name" value="SWEET"/>
</dbReference>
<dbReference type="EMBL" id="CP039355">
    <property type="protein sequence ID" value="QCE15630.1"/>
    <property type="molecule type" value="Genomic_DNA"/>
</dbReference>
<keyword evidence="4 9" id="KW-0762">Sugar transport</keyword>
<evidence type="ECO:0000256" key="6">
    <source>
        <dbReference type="ARBA" id="ARBA00022737"/>
    </source>
</evidence>
<dbReference type="Gramene" id="Vigun09g153000.1.v1.2">
    <property type="protein sequence ID" value="Vigun09g153000.1.v1.2"/>
    <property type="gene ID" value="Vigun09g153000.v1.2"/>
</dbReference>
<evidence type="ECO:0000256" key="8">
    <source>
        <dbReference type="ARBA" id="ARBA00023136"/>
    </source>
</evidence>